<sequence>MVTLKIKLLSDRNFGDKEISEVQIPIKELLDNYKDAQAPAQPTFKAVAGEPLMAYPPGHAAGPSHGYLAFGRYPPVGAYPYPPEAGHFRPELERTEREFLEATA</sequence>
<protein>
    <submittedName>
        <fullName evidence="1">Uncharacterized protein</fullName>
    </submittedName>
</protein>
<organism evidence="1 2">
    <name type="scientific">Cannabis sativa</name>
    <name type="common">Hemp</name>
    <name type="synonym">Marijuana</name>
    <dbReference type="NCBI Taxonomy" id="3483"/>
    <lineage>
        <taxon>Eukaryota</taxon>
        <taxon>Viridiplantae</taxon>
        <taxon>Streptophyta</taxon>
        <taxon>Embryophyta</taxon>
        <taxon>Tracheophyta</taxon>
        <taxon>Spermatophyta</taxon>
        <taxon>Magnoliopsida</taxon>
        <taxon>eudicotyledons</taxon>
        <taxon>Gunneridae</taxon>
        <taxon>Pentapetalae</taxon>
        <taxon>rosids</taxon>
        <taxon>fabids</taxon>
        <taxon>Rosales</taxon>
        <taxon>Cannabaceae</taxon>
        <taxon>Cannabis</taxon>
    </lineage>
</organism>
<reference evidence="1" key="2">
    <citation type="submission" date="2021-03" db="UniProtKB">
        <authorList>
            <consortium name="EnsemblPlants"/>
        </authorList>
    </citation>
    <scope>IDENTIFICATION</scope>
</reference>
<keyword evidence="2" id="KW-1185">Reference proteome</keyword>
<accession>A0A803NU27</accession>
<dbReference type="Proteomes" id="UP000596661">
    <property type="component" value="Chromosome 2"/>
</dbReference>
<dbReference type="EnsemblPlants" id="evm.model.02.1551">
    <property type="protein sequence ID" value="cds.evm.model.02.1551"/>
    <property type="gene ID" value="evm.TU.02.1551"/>
</dbReference>
<evidence type="ECO:0000313" key="2">
    <source>
        <dbReference type="Proteomes" id="UP000596661"/>
    </source>
</evidence>
<dbReference type="EMBL" id="UZAU01000206">
    <property type="status" value="NOT_ANNOTATED_CDS"/>
    <property type="molecule type" value="Genomic_DNA"/>
</dbReference>
<dbReference type="AlphaFoldDB" id="A0A803NU27"/>
<dbReference type="Gramene" id="evm.model.02.1551">
    <property type="protein sequence ID" value="cds.evm.model.02.1551"/>
    <property type="gene ID" value="evm.TU.02.1551"/>
</dbReference>
<reference evidence="1" key="1">
    <citation type="submission" date="2018-11" db="EMBL/GenBank/DDBJ databases">
        <authorList>
            <person name="Grassa J C."/>
        </authorList>
    </citation>
    <scope>NUCLEOTIDE SEQUENCE [LARGE SCALE GENOMIC DNA]</scope>
</reference>
<proteinExistence type="predicted"/>
<evidence type="ECO:0000313" key="1">
    <source>
        <dbReference type="EnsemblPlants" id="cds.evm.model.02.1551"/>
    </source>
</evidence>
<name>A0A803NU27_CANSA</name>